<dbReference type="EMBL" id="CAOQHR010000003">
    <property type="protein sequence ID" value="CAI6331799.1"/>
    <property type="molecule type" value="Genomic_DNA"/>
</dbReference>
<organism evidence="2 3">
    <name type="scientific">Periconia digitata</name>
    <dbReference type="NCBI Taxonomy" id="1303443"/>
    <lineage>
        <taxon>Eukaryota</taxon>
        <taxon>Fungi</taxon>
        <taxon>Dikarya</taxon>
        <taxon>Ascomycota</taxon>
        <taxon>Pezizomycotina</taxon>
        <taxon>Dothideomycetes</taxon>
        <taxon>Pleosporomycetidae</taxon>
        <taxon>Pleosporales</taxon>
        <taxon>Massarineae</taxon>
        <taxon>Periconiaceae</taxon>
        <taxon>Periconia</taxon>
    </lineage>
</organism>
<evidence type="ECO:0000256" key="1">
    <source>
        <dbReference type="SAM" id="Phobius"/>
    </source>
</evidence>
<feature type="transmembrane region" description="Helical" evidence="1">
    <location>
        <begin position="12"/>
        <end position="33"/>
    </location>
</feature>
<proteinExistence type="predicted"/>
<evidence type="ECO:0000313" key="2">
    <source>
        <dbReference type="EMBL" id="CAI6331799.1"/>
    </source>
</evidence>
<keyword evidence="1" id="KW-1133">Transmembrane helix</keyword>
<evidence type="ECO:0000313" key="3">
    <source>
        <dbReference type="Proteomes" id="UP001152607"/>
    </source>
</evidence>
<gene>
    <name evidence="2" type="ORF">PDIGIT_LOCUS4828</name>
</gene>
<keyword evidence="1" id="KW-0472">Membrane</keyword>
<dbReference type="Proteomes" id="UP001152607">
    <property type="component" value="Unassembled WGS sequence"/>
</dbReference>
<keyword evidence="3" id="KW-1185">Reference proteome</keyword>
<name>A0A9W4U986_9PLEO</name>
<comment type="caution">
    <text evidence="2">The sequence shown here is derived from an EMBL/GenBank/DDBJ whole genome shotgun (WGS) entry which is preliminary data.</text>
</comment>
<protein>
    <submittedName>
        <fullName evidence="2">Uncharacterized protein</fullName>
    </submittedName>
</protein>
<keyword evidence="1" id="KW-0812">Transmembrane</keyword>
<feature type="transmembrane region" description="Helical" evidence="1">
    <location>
        <begin position="118"/>
        <end position="138"/>
    </location>
</feature>
<dbReference type="AlphaFoldDB" id="A0A9W4U986"/>
<sequence length="139" mass="15925">MTSQAFSPFLSIVRALLVLLPFSFFLFLLLLLLSPPRRCRGCYYFLNIKTRTAKKNPPPPLLPHRFANPSSTQSFRANNLISKKYEKLEEKSFMYPSWKKTLETAIVEEKEKNNNTHLLLIPLIIFILGSKVGQGLLIG</sequence>
<accession>A0A9W4U986</accession>
<reference evidence="2" key="1">
    <citation type="submission" date="2023-01" db="EMBL/GenBank/DDBJ databases">
        <authorList>
            <person name="Van Ghelder C."/>
            <person name="Rancurel C."/>
        </authorList>
    </citation>
    <scope>NUCLEOTIDE SEQUENCE</scope>
    <source>
        <strain evidence="2">CNCM I-4278</strain>
    </source>
</reference>